<evidence type="ECO:0000256" key="1">
    <source>
        <dbReference type="SAM" id="Phobius"/>
    </source>
</evidence>
<dbReference type="KEGG" id="eex:EZJ17_01645"/>
<evidence type="ECO:0000313" key="2">
    <source>
        <dbReference type="EMBL" id="QED91482.1"/>
    </source>
</evidence>
<keyword evidence="1" id="KW-0812">Transmembrane</keyword>
<dbReference type="InterPro" id="IPR046475">
    <property type="entry name" value="DUF6796"/>
</dbReference>
<feature type="transmembrane region" description="Helical" evidence="1">
    <location>
        <begin position="59"/>
        <end position="82"/>
    </location>
</feature>
<feature type="transmembrane region" description="Helical" evidence="1">
    <location>
        <begin position="89"/>
        <end position="112"/>
    </location>
</feature>
<protein>
    <recommendedName>
        <fullName evidence="4">DUF4386 family protein</fullName>
    </recommendedName>
</protein>
<evidence type="ECO:0008006" key="4">
    <source>
        <dbReference type="Google" id="ProtNLM"/>
    </source>
</evidence>
<dbReference type="AlphaFoldDB" id="A0AAX1F5V4"/>
<feature type="transmembrane region" description="Helical" evidence="1">
    <location>
        <begin position="173"/>
        <end position="193"/>
    </location>
</feature>
<feature type="transmembrane region" description="Helical" evidence="1">
    <location>
        <begin position="20"/>
        <end position="39"/>
    </location>
</feature>
<feature type="transmembrane region" description="Helical" evidence="1">
    <location>
        <begin position="143"/>
        <end position="166"/>
    </location>
</feature>
<dbReference type="Proteomes" id="UP000326695">
    <property type="component" value="Chromosome"/>
</dbReference>
<name>A0AAX1F5V4_9NEIS</name>
<reference evidence="3" key="1">
    <citation type="journal article" date="2019" name="J. Anim. Genet.">
        <title>Description and whole genome sequencing of Eikenella exigua sp. nov., isolated from brain abscess and blood.</title>
        <authorList>
            <person name="Stormo K.A."/>
            <person name="Nygaard R.M."/>
            <person name="Bruvold T.S."/>
            <person name="Dimmen G."/>
            <person name="Lindemann P.C."/>
            <person name="Jordal S."/>
            <person name="Kommedal O."/>
        </authorList>
    </citation>
    <scope>NUCLEOTIDE SEQUENCE [LARGE SCALE GENOMIC DNA]</scope>
    <source>
        <strain evidence="3">PXX</strain>
    </source>
</reference>
<keyword evidence="1" id="KW-1133">Transmembrane helix</keyword>
<accession>A0AAX1F5V4</accession>
<feature type="transmembrane region" description="Helical" evidence="1">
    <location>
        <begin position="199"/>
        <end position="222"/>
    </location>
</feature>
<gene>
    <name evidence="2" type="ORF">EZJ17_01645</name>
</gene>
<keyword evidence="1" id="KW-0472">Membrane</keyword>
<evidence type="ECO:0000313" key="3">
    <source>
        <dbReference type="Proteomes" id="UP000326695"/>
    </source>
</evidence>
<dbReference type="RefSeq" id="WP_156496477.1">
    <property type="nucleotide sequence ID" value="NZ_CP038018.1"/>
</dbReference>
<proteinExistence type="predicted"/>
<dbReference type="Pfam" id="PF20599">
    <property type="entry name" value="DUF6796"/>
    <property type="match status" value="1"/>
</dbReference>
<organism evidence="2 3">
    <name type="scientific">Eikenella exigua</name>
    <dbReference type="NCBI Taxonomy" id="2528037"/>
    <lineage>
        <taxon>Bacteria</taxon>
        <taxon>Pseudomonadati</taxon>
        <taxon>Pseudomonadota</taxon>
        <taxon>Betaproteobacteria</taxon>
        <taxon>Neisseriales</taxon>
        <taxon>Neisseriaceae</taxon>
        <taxon>Eikenella</taxon>
    </lineage>
</organism>
<sequence>MGTTNTALRRVIMHEKQIKLIAYASIIALWLVWLADLAIDIRTMFDDGFWQNMACLPPWRVEVATFALFLFPFVSGGVYVLNRGLRQPWLCLMLVFLFGTVCIYMHSSYFYFARAAAYHATLSGAEREAVGALLAEYQSFKNIFGAVFLIGVLVVSVWLFAVVAAGKTVFPRAFALLSSLTGVLLGRMLRVVYPSAAGTLYPVLIPSFWMALLFTVYLLYLLRYGQTNK</sequence>
<keyword evidence="3" id="KW-1185">Reference proteome</keyword>
<dbReference type="EMBL" id="CP038018">
    <property type="protein sequence ID" value="QED91482.1"/>
    <property type="molecule type" value="Genomic_DNA"/>
</dbReference>